<dbReference type="OrthoDB" id="109270at2157"/>
<dbReference type="Proteomes" id="UP000281564">
    <property type="component" value="Unassembled WGS sequence"/>
</dbReference>
<dbReference type="GO" id="GO:0006402">
    <property type="term" value="P:mRNA catabolic process"/>
    <property type="evidence" value="ECO:0007669"/>
    <property type="project" value="TreeGrafter"/>
</dbReference>
<dbReference type="InterPro" id="IPR003477">
    <property type="entry name" value="PemK-like"/>
</dbReference>
<dbReference type="AlphaFoldDB" id="A0A3A6QBM9"/>
<proteinExistence type="predicted"/>
<dbReference type="InterPro" id="IPR011067">
    <property type="entry name" value="Plasmid_toxin/cell-grow_inhib"/>
</dbReference>
<comment type="caution">
    <text evidence="1">The sequence shown here is derived from an EMBL/GenBank/DDBJ whole genome shotgun (WGS) entry which is preliminary data.</text>
</comment>
<dbReference type="SUPFAM" id="SSF50118">
    <property type="entry name" value="Cell growth inhibitor/plasmid maintenance toxic component"/>
    <property type="match status" value="1"/>
</dbReference>
<reference evidence="1 2" key="1">
    <citation type="submission" date="2018-06" db="EMBL/GenBank/DDBJ databases">
        <title>Halonotius sp. F13-13 a new haloarchaeeon isolated from a solar saltern from Isla Cristina, Huelva, Spain.</title>
        <authorList>
            <person name="Duran-Viseras A."/>
            <person name="Sanchez-Porro C."/>
            <person name="Ventosa A."/>
        </authorList>
    </citation>
    <scope>NUCLEOTIDE SEQUENCE [LARGE SCALE GENOMIC DNA]</scope>
    <source>
        <strain evidence="1 2">CECT 7525</strain>
    </source>
</reference>
<name>A0A3A6QBM9_9EURY</name>
<keyword evidence="2" id="KW-1185">Reference proteome</keyword>
<dbReference type="GO" id="GO:0004521">
    <property type="term" value="F:RNA endonuclease activity"/>
    <property type="evidence" value="ECO:0007669"/>
    <property type="project" value="TreeGrafter"/>
</dbReference>
<protein>
    <submittedName>
        <fullName evidence="1">Type II toxin-antitoxin system PemK/MazF family toxin</fullName>
    </submittedName>
</protein>
<dbReference type="PIRSF" id="PIRSF033490">
    <property type="entry name" value="MazF"/>
    <property type="match status" value="1"/>
</dbReference>
<dbReference type="GO" id="GO:0003677">
    <property type="term" value="F:DNA binding"/>
    <property type="evidence" value="ECO:0007669"/>
    <property type="project" value="InterPro"/>
</dbReference>
<dbReference type="Gene3D" id="2.30.30.110">
    <property type="match status" value="1"/>
</dbReference>
<evidence type="ECO:0000313" key="2">
    <source>
        <dbReference type="Proteomes" id="UP000281564"/>
    </source>
</evidence>
<dbReference type="PANTHER" id="PTHR33988">
    <property type="entry name" value="ENDORIBONUCLEASE MAZF-RELATED"/>
    <property type="match status" value="1"/>
</dbReference>
<organism evidence="1 2">
    <name type="scientific">Halonotius pteroides</name>
    <dbReference type="NCBI Taxonomy" id="268735"/>
    <lineage>
        <taxon>Archaea</taxon>
        <taxon>Methanobacteriati</taxon>
        <taxon>Methanobacteriota</taxon>
        <taxon>Stenosarchaea group</taxon>
        <taxon>Halobacteria</taxon>
        <taxon>Halobacteriales</taxon>
        <taxon>Haloferacaceae</taxon>
        <taxon>Halonotius</taxon>
    </lineage>
</organism>
<sequence>MKLRRGDIVVVRLNPTEGSEQQGANRPCVVVQNDVGNEHSPTTIVAPFTTRYDPADIYPFEVELLASKTPLNSDSVADLSQIRVVDIGARVQQRLGSVPAEELRKIDVAIKESLGLY</sequence>
<accession>A0A3A6QBM9</accession>
<dbReference type="Pfam" id="PF02452">
    <property type="entry name" value="PemK_toxin"/>
    <property type="match status" value="1"/>
</dbReference>
<dbReference type="EMBL" id="QMDW01000008">
    <property type="protein sequence ID" value="RJX49965.1"/>
    <property type="molecule type" value="Genomic_DNA"/>
</dbReference>
<dbReference type="GO" id="GO:0016075">
    <property type="term" value="P:rRNA catabolic process"/>
    <property type="evidence" value="ECO:0007669"/>
    <property type="project" value="TreeGrafter"/>
</dbReference>
<evidence type="ECO:0000313" key="1">
    <source>
        <dbReference type="EMBL" id="RJX49965.1"/>
    </source>
</evidence>
<dbReference type="RefSeq" id="WP_120084469.1">
    <property type="nucleotide sequence ID" value="NZ_QMDW01000008.1"/>
</dbReference>
<gene>
    <name evidence="1" type="ORF">DP106_07625</name>
</gene>